<feature type="domain" description="MADF" evidence="2">
    <location>
        <begin position="5"/>
        <end position="95"/>
    </location>
</feature>
<keyword evidence="4" id="KW-1185">Reference proteome</keyword>
<reference evidence="3 4" key="1">
    <citation type="submission" date="2024-06" db="EMBL/GenBank/DDBJ databases">
        <authorList>
            <person name="Pan Q."/>
            <person name="Wen M."/>
            <person name="Jouanno E."/>
            <person name="Zahm M."/>
            <person name="Klopp C."/>
            <person name="Cabau C."/>
            <person name="Louis A."/>
            <person name="Berthelot C."/>
            <person name="Parey E."/>
            <person name="Roest Crollius H."/>
            <person name="Montfort J."/>
            <person name="Robinson-Rechavi M."/>
            <person name="Bouchez O."/>
            <person name="Lampietro C."/>
            <person name="Lopez Roques C."/>
            <person name="Donnadieu C."/>
            <person name="Postlethwait J."/>
            <person name="Bobe J."/>
            <person name="Verreycken H."/>
            <person name="Guiguen Y."/>
        </authorList>
    </citation>
    <scope>NUCLEOTIDE SEQUENCE [LARGE SCALE GENOMIC DNA]</scope>
    <source>
        <strain evidence="3">Up_M1</strain>
        <tissue evidence="3">Testis</tissue>
    </source>
</reference>
<accession>A0ABD0XF36</accession>
<dbReference type="EMBL" id="JAGEUA010000002">
    <property type="protein sequence ID" value="KAL1006457.1"/>
    <property type="molecule type" value="Genomic_DNA"/>
</dbReference>
<name>A0ABD0XF36_UMBPY</name>
<proteinExistence type="predicted"/>
<dbReference type="SMART" id="SM00595">
    <property type="entry name" value="MADF"/>
    <property type="match status" value="1"/>
</dbReference>
<comment type="caution">
    <text evidence="3">The sequence shown here is derived from an EMBL/GenBank/DDBJ whole genome shotgun (WGS) entry which is preliminary data.</text>
</comment>
<organism evidence="3 4">
    <name type="scientific">Umbra pygmaea</name>
    <name type="common">Eastern mudminnow</name>
    <dbReference type="NCBI Taxonomy" id="75934"/>
    <lineage>
        <taxon>Eukaryota</taxon>
        <taxon>Metazoa</taxon>
        <taxon>Chordata</taxon>
        <taxon>Craniata</taxon>
        <taxon>Vertebrata</taxon>
        <taxon>Euteleostomi</taxon>
        <taxon>Actinopterygii</taxon>
        <taxon>Neopterygii</taxon>
        <taxon>Teleostei</taxon>
        <taxon>Protacanthopterygii</taxon>
        <taxon>Esociformes</taxon>
        <taxon>Umbridae</taxon>
        <taxon>Umbra</taxon>
    </lineage>
</organism>
<dbReference type="Proteomes" id="UP001557470">
    <property type="component" value="Unassembled WGS sequence"/>
</dbReference>
<dbReference type="InterPro" id="IPR039353">
    <property type="entry name" value="TF_Adf1"/>
</dbReference>
<dbReference type="PANTHER" id="PTHR12243:SF37">
    <property type="entry name" value="BESS DOMAIN-CONTAINING PROTEIN"/>
    <property type="match status" value="1"/>
</dbReference>
<protein>
    <recommendedName>
        <fullName evidence="2">MADF domain-containing protein</fullName>
    </recommendedName>
</protein>
<dbReference type="InterPro" id="IPR006578">
    <property type="entry name" value="MADF-dom"/>
</dbReference>
<evidence type="ECO:0000259" key="2">
    <source>
        <dbReference type="PROSITE" id="PS51029"/>
    </source>
</evidence>
<evidence type="ECO:0000256" key="1">
    <source>
        <dbReference type="SAM" id="MobiDB-lite"/>
    </source>
</evidence>
<gene>
    <name evidence="3" type="ORF">UPYG_G00072640</name>
</gene>
<evidence type="ECO:0000313" key="3">
    <source>
        <dbReference type="EMBL" id="KAL1006457.1"/>
    </source>
</evidence>
<feature type="compositionally biased region" description="Acidic residues" evidence="1">
    <location>
        <begin position="105"/>
        <end position="127"/>
    </location>
</feature>
<feature type="region of interest" description="Disordered" evidence="1">
    <location>
        <begin position="93"/>
        <end position="144"/>
    </location>
</feature>
<dbReference type="AlphaFoldDB" id="A0ABD0XF36"/>
<dbReference type="Pfam" id="PF10545">
    <property type="entry name" value="MADF_DNA_bdg"/>
    <property type="match status" value="1"/>
</dbReference>
<dbReference type="PANTHER" id="PTHR12243">
    <property type="entry name" value="MADF DOMAIN TRANSCRIPTION FACTOR"/>
    <property type="match status" value="1"/>
</dbReference>
<dbReference type="PROSITE" id="PS51029">
    <property type="entry name" value="MADF"/>
    <property type="match status" value="1"/>
</dbReference>
<evidence type="ECO:0000313" key="4">
    <source>
        <dbReference type="Proteomes" id="UP001557470"/>
    </source>
</evidence>
<sequence>MASDKLIHLVSQHKPLYDKQSADYKNTEYKDRVWQLIAEQLEKQDVEAVKKMLRNLRDTYVRYRKEGQGRSGQGASKKKKWIHMDSMSFLQKSLTRRRSDGNIQMDDDEEEENGIGEDDVTQTEESDSVVMETEREGSTTPSGSCIVKSKKIQAESEDNLDRCRWELQWEWNIQGPTLKGPSQRRICKNASIAVPTIASHIDGQETIISIY</sequence>